<reference evidence="1 2" key="1">
    <citation type="submission" date="2024-04" db="EMBL/GenBank/DDBJ databases">
        <title>Novel genus in family Flammeovirgaceae.</title>
        <authorList>
            <person name="Nguyen T.H."/>
            <person name="Vuong T.Q."/>
            <person name="Le H."/>
            <person name="Kim S.-G."/>
        </authorList>
    </citation>
    <scope>NUCLEOTIDE SEQUENCE [LARGE SCALE GENOMIC DNA]</scope>
    <source>
        <strain evidence="1 2">JCM 23209</strain>
    </source>
</reference>
<accession>A0AAW9RRS7</accession>
<keyword evidence="2" id="KW-1185">Reference proteome</keyword>
<protein>
    <submittedName>
        <fullName evidence="1">Uncharacterized protein</fullName>
    </submittedName>
</protein>
<dbReference type="RefSeq" id="WP_346820419.1">
    <property type="nucleotide sequence ID" value="NZ_JBDKWZ010000003.1"/>
</dbReference>
<organism evidence="1 2">
    <name type="scientific">Rapidithrix thailandica</name>
    <dbReference type="NCBI Taxonomy" id="413964"/>
    <lineage>
        <taxon>Bacteria</taxon>
        <taxon>Pseudomonadati</taxon>
        <taxon>Bacteroidota</taxon>
        <taxon>Cytophagia</taxon>
        <taxon>Cytophagales</taxon>
        <taxon>Flammeovirgaceae</taxon>
        <taxon>Rapidithrix</taxon>
    </lineage>
</organism>
<evidence type="ECO:0000313" key="1">
    <source>
        <dbReference type="EMBL" id="MEN7547632.1"/>
    </source>
</evidence>
<sequence length="238" mass="26735">MEGAASETEEKEKITRFEYEYDVTTQTTYIKSDSLNGMMVTRITSTSTRVVAPEVIIDRKDQFGPKEPIPQGDMTKTVSITEVYINGIGGFECLVYEEKVYEKPEGQKDYKEMKARGGVVNLEMGTIDYRDGSSKDLDPNLASDVAIIKKFNKEEDIDFPRASMQDELDKTNIALGLLGLIPTPHSIGSILIFFGAQVLPGSDELAQEGFEIQRSQYGNIMNAPYHDVMRKFKPFFVN</sequence>
<dbReference type="Proteomes" id="UP001403385">
    <property type="component" value="Unassembled WGS sequence"/>
</dbReference>
<proteinExistence type="predicted"/>
<comment type="caution">
    <text evidence="1">The sequence shown here is derived from an EMBL/GenBank/DDBJ whole genome shotgun (WGS) entry which is preliminary data.</text>
</comment>
<name>A0AAW9RRS7_9BACT</name>
<evidence type="ECO:0000313" key="2">
    <source>
        <dbReference type="Proteomes" id="UP001403385"/>
    </source>
</evidence>
<gene>
    <name evidence="1" type="ORF">AAG747_06925</name>
</gene>
<dbReference type="AlphaFoldDB" id="A0AAW9RRS7"/>
<dbReference type="EMBL" id="JBDKWZ010000003">
    <property type="protein sequence ID" value="MEN7547632.1"/>
    <property type="molecule type" value="Genomic_DNA"/>
</dbReference>